<accession>A0A6G1FXR1</accession>
<feature type="compositionally biased region" description="Polar residues" evidence="1">
    <location>
        <begin position="936"/>
        <end position="945"/>
    </location>
</feature>
<evidence type="ECO:0000256" key="2">
    <source>
        <dbReference type="SAM" id="Phobius"/>
    </source>
</evidence>
<feature type="domain" description="Calcium channel YVC1-like C-terminal transmembrane" evidence="4">
    <location>
        <begin position="347"/>
        <end position="654"/>
    </location>
</feature>
<feature type="region of interest" description="Disordered" evidence="1">
    <location>
        <begin position="1062"/>
        <end position="1102"/>
    </location>
</feature>
<dbReference type="GeneID" id="54422002"/>
<keyword evidence="2" id="KW-1133">Transmembrane helix</keyword>
<keyword evidence="6" id="KW-1185">Reference proteome</keyword>
<evidence type="ECO:0000313" key="6">
    <source>
        <dbReference type="Proteomes" id="UP000504638"/>
    </source>
</evidence>
<feature type="region of interest" description="Disordered" evidence="1">
    <location>
        <begin position="820"/>
        <end position="998"/>
    </location>
</feature>
<feature type="compositionally biased region" description="Basic and acidic residues" evidence="1">
    <location>
        <begin position="1164"/>
        <end position="1176"/>
    </location>
</feature>
<evidence type="ECO:0000313" key="7">
    <source>
        <dbReference type="RefSeq" id="XP_033532102.1"/>
    </source>
</evidence>
<evidence type="ECO:0008006" key="8">
    <source>
        <dbReference type="Google" id="ProtNLM"/>
    </source>
</evidence>
<feature type="domain" description="YVC1 N-terminal linker helical" evidence="3">
    <location>
        <begin position="96"/>
        <end position="267"/>
    </location>
</feature>
<feature type="region of interest" description="Disordered" evidence="1">
    <location>
        <begin position="201"/>
        <end position="223"/>
    </location>
</feature>
<dbReference type="EMBL" id="ML975166">
    <property type="protein sequence ID" value="KAF1810471.1"/>
    <property type="molecule type" value="Genomic_DNA"/>
</dbReference>
<protein>
    <recommendedName>
        <fullName evidence="8">Ion transport domain-containing protein</fullName>
    </recommendedName>
</protein>
<feature type="transmembrane region" description="Helical" evidence="2">
    <location>
        <begin position="589"/>
        <end position="610"/>
    </location>
</feature>
<feature type="compositionally biased region" description="Basic and acidic residues" evidence="1">
    <location>
        <begin position="820"/>
        <end position="834"/>
    </location>
</feature>
<feature type="transmembrane region" description="Helical" evidence="2">
    <location>
        <begin position="539"/>
        <end position="565"/>
    </location>
</feature>
<gene>
    <name evidence="5 7" type="ORF">P152DRAFT_475685</name>
</gene>
<dbReference type="OrthoDB" id="2373987at2759"/>
<dbReference type="InterPro" id="IPR052971">
    <property type="entry name" value="TRP_calcium_channel"/>
</dbReference>
<organism evidence="5">
    <name type="scientific">Eremomyces bilateralis CBS 781.70</name>
    <dbReference type="NCBI Taxonomy" id="1392243"/>
    <lineage>
        <taxon>Eukaryota</taxon>
        <taxon>Fungi</taxon>
        <taxon>Dikarya</taxon>
        <taxon>Ascomycota</taxon>
        <taxon>Pezizomycotina</taxon>
        <taxon>Dothideomycetes</taxon>
        <taxon>Dothideomycetes incertae sedis</taxon>
        <taxon>Eremomycetales</taxon>
        <taxon>Eremomycetaceae</taxon>
        <taxon>Eremomyces</taxon>
    </lineage>
</organism>
<dbReference type="RefSeq" id="XP_033532102.1">
    <property type="nucleotide sequence ID" value="XM_033681432.1"/>
</dbReference>
<feature type="transmembrane region" description="Helical" evidence="2">
    <location>
        <begin position="395"/>
        <end position="418"/>
    </location>
</feature>
<dbReference type="Pfam" id="PF23317">
    <property type="entry name" value="YVC1_C"/>
    <property type="match status" value="1"/>
</dbReference>
<dbReference type="Pfam" id="PF23190">
    <property type="entry name" value="LHD_TRPY1"/>
    <property type="match status" value="1"/>
</dbReference>
<reference evidence="5 7" key="1">
    <citation type="submission" date="2020-01" db="EMBL/GenBank/DDBJ databases">
        <authorList>
            <consortium name="DOE Joint Genome Institute"/>
            <person name="Haridas S."/>
            <person name="Albert R."/>
            <person name="Binder M."/>
            <person name="Bloem J."/>
            <person name="Labutti K."/>
            <person name="Salamov A."/>
            <person name="Andreopoulos B."/>
            <person name="Baker S.E."/>
            <person name="Barry K."/>
            <person name="Bills G."/>
            <person name="Bluhm B.H."/>
            <person name="Cannon C."/>
            <person name="Castanera R."/>
            <person name="Culley D.E."/>
            <person name="Daum C."/>
            <person name="Ezra D."/>
            <person name="Gonzalez J.B."/>
            <person name="Henrissat B."/>
            <person name="Kuo A."/>
            <person name="Liang C."/>
            <person name="Lipzen A."/>
            <person name="Lutzoni F."/>
            <person name="Magnuson J."/>
            <person name="Mondo S."/>
            <person name="Nolan M."/>
            <person name="Ohm R."/>
            <person name="Pangilinan J."/>
            <person name="Park H.-J."/>
            <person name="Ramirez L."/>
            <person name="Alfaro M."/>
            <person name="Sun H."/>
            <person name="Tritt A."/>
            <person name="Yoshinaga Y."/>
            <person name="Zwiers L.-H."/>
            <person name="Turgeon B.G."/>
            <person name="Goodwin S.B."/>
            <person name="Spatafora J.W."/>
            <person name="Crous P.W."/>
            <person name="Grigoriev I.V."/>
        </authorList>
    </citation>
    <scope>NUCLEOTIDE SEQUENCE</scope>
    <source>
        <strain evidence="5 7">CBS 781.70</strain>
    </source>
</reference>
<feature type="compositionally biased region" description="Acidic residues" evidence="1">
    <location>
        <begin position="49"/>
        <end position="73"/>
    </location>
</feature>
<feature type="transmembrane region" description="Helical" evidence="2">
    <location>
        <begin position="440"/>
        <end position="461"/>
    </location>
</feature>
<evidence type="ECO:0000256" key="1">
    <source>
        <dbReference type="SAM" id="MobiDB-lite"/>
    </source>
</evidence>
<feature type="region of interest" description="Disordered" evidence="1">
    <location>
        <begin position="1132"/>
        <end position="1192"/>
    </location>
</feature>
<feature type="region of interest" description="Disordered" evidence="1">
    <location>
        <begin position="756"/>
        <end position="796"/>
    </location>
</feature>
<dbReference type="PANTHER" id="PTHR35859:SF4">
    <property type="entry name" value="MEMBRANE CHANNEL PROTEIN, PUTATIVE (AFU_ORTHOLOGUE AFUA_6G11300)-RELATED"/>
    <property type="match status" value="1"/>
</dbReference>
<feature type="compositionally biased region" description="Polar residues" evidence="1">
    <location>
        <begin position="202"/>
        <end position="215"/>
    </location>
</feature>
<keyword evidence="2" id="KW-0472">Membrane</keyword>
<feature type="compositionally biased region" description="Basic and acidic residues" evidence="1">
    <location>
        <begin position="1083"/>
        <end position="1102"/>
    </location>
</feature>
<feature type="transmembrane region" description="Helical" evidence="2">
    <location>
        <begin position="508"/>
        <end position="527"/>
    </location>
</feature>
<feature type="transmembrane region" description="Helical" evidence="2">
    <location>
        <begin position="473"/>
        <end position="496"/>
    </location>
</feature>
<keyword evidence="2" id="KW-0812">Transmembrane</keyword>
<evidence type="ECO:0000259" key="3">
    <source>
        <dbReference type="Pfam" id="PF23190"/>
    </source>
</evidence>
<proteinExistence type="predicted"/>
<dbReference type="InterPro" id="IPR056337">
    <property type="entry name" value="LHD_YVC1"/>
</dbReference>
<reference evidence="7" key="2">
    <citation type="submission" date="2020-04" db="EMBL/GenBank/DDBJ databases">
        <authorList>
            <consortium name="NCBI Genome Project"/>
        </authorList>
    </citation>
    <scope>NUCLEOTIDE SEQUENCE</scope>
    <source>
        <strain evidence="7">CBS 781.70</strain>
    </source>
</reference>
<dbReference type="InterPro" id="IPR056336">
    <property type="entry name" value="YVC1_C"/>
</dbReference>
<sequence length="1192" mass="134072">MLSSILGSRQRRPSSGHSTSISPHARTRLERDGPYRDAPEDRQEYFPIGEEDGNGGGDDYEEDDEEIQNEDEENRPLLPIFDATQLDRIPIYSTTHAVRLLIVHRVETTLSWDQLRSPQVSQFLVKPIQKQILDSHFSRATLYILMANCLQFKKEMQQNPGLIGVNRTRAMICELLAMRLLKEYSVRELIDALSYDFDPLQDGSTPQPTGVSTPHGNRPAHARPARISTIEVAIRAQAKRLLAHPLVVQQLEAIWAGTIVFHSAADSLHRAPAEREQERRERTSSHITPQFSFGTFRGELRLTKPPHDDPISMAKRAVTIYSFRNASLFKLSRLRVGRYRQFFTTCSFGAMLGLLVAILVRRSQYITAMEIVFWFFSAGFMLAEVAEFTEQGSGLFFMSFWNVFDIISALLFVVYYALRLYGIFLPTDQRRHNAYMAHDILASTAVLLFPRLFSVLDHYYYFSQLLIALRAMAWDLVAVMILIIISCSGFFVAFTFSFSEVDFHARDAIYALFQILMGFTPAAWNLWPNLNLLGKAIMALFLVICHFLVVTVLITVLTNSFMAVVQNAQEEHQFLFAINTMSMVKSDALFSYIPPMNLVGWLLAPMRYLMPFRRFVKINRTAIKITHFPILFSVFMYERLFLARLAVESMDLVEQQGRATTRLPAFSIRGPTDILSPGHRVREPSVTTFRKDQALAAVFHHPYAGTSRSRVHHEEERSAALQVKSQTVVQDWMQTVGQTGASPPQEEARSLLERLETRRPPFRRTKTAYGRLRTSAKGSGAAQSFASDPEDALSRMSAVHPIEEEEEPELDTTIEEIAQHTDHDGEGDDERGSNDDDDADEGTEGLTPEPSKTRIPGIGWIQRASPDNLKSSTARTRAPLESEKALQIPGMRALDATEDQEPSLGQDQRPRRHHNRNLSTNTILYNPTHPRETKTAPISRSTSPYKRQLGSATPGAAAKPRPRTPRRPPGGSSSNVPAISGGASRPRPVMPPSGLRQSSSNIAGFLALERRRPSFSAMALDLASDLGDNRYGPDANVMAAMPASFSTNMEALAAAQRRPRANPPAWDFRAGDGVGPSGASNIRAREWDREREKDRKERRRDEGRMSRIMLARMTTLEEGFREVLREVKGWRREGEARSGATSLGSAEDVGRRDFAQESTARSGLVDRAESETFAEREDWESGANVHVDRSSV</sequence>
<feature type="transmembrane region" description="Helical" evidence="2">
    <location>
        <begin position="365"/>
        <end position="383"/>
    </location>
</feature>
<feature type="compositionally biased region" description="Basic and acidic residues" evidence="1">
    <location>
        <begin position="27"/>
        <end position="44"/>
    </location>
</feature>
<evidence type="ECO:0000259" key="4">
    <source>
        <dbReference type="Pfam" id="PF23317"/>
    </source>
</evidence>
<dbReference type="Proteomes" id="UP000504638">
    <property type="component" value="Unplaced"/>
</dbReference>
<feature type="region of interest" description="Disordered" evidence="1">
    <location>
        <begin position="1"/>
        <end position="75"/>
    </location>
</feature>
<dbReference type="AlphaFoldDB" id="A0A6G1FXR1"/>
<reference evidence="7" key="3">
    <citation type="submission" date="2025-04" db="UniProtKB">
        <authorList>
            <consortium name="RefSeq"/>
        </authorList>
    </citation>
    <scope>IDENTIFICATION</scope>
    <source>
        <strain evidence="7">CBS 781.70</strain>
    </source>
</reference>
<name>A0A6G1FXR1_9PEZI</name>
<feature type="transmembrane region" description="Helical" evidence="2">
    <location>
        <begin position="342"/>
        <end position="359"/>
    </location>
</feature>
<evidence type="ECO:0000313" key="5">
    <source>
        <dbReference type="EMBL" id="KAF1810471.1"/>
    </source>
</evidence>
<dbReference type="PANTHER" id="PTHR35859">
    <property type="entry name" value="NONSELECTIVE CATION CHANNEL PROTEIN"/>
    <property type="match status" value="1"/>
</dbReference>